<evidence type="ECO:0000256" key="1">
    <source>
        <dbReference type="ARBA" id="ARBA00000085"/>
    </source>
</evidence>
<dbReference type="SMART" id="SM00448">
    <property type="entry name" value="REC"/>
    <property type="match status" value="1"/>
</dbReference>
<evidence type="ECO:0000256" key="7">
    <source>
        <dbReference type="ARBA" id="ARBA00022840"/>
    </source>
</evidence>
<comment type="catalytic activity">
    <reaction evidence="1">
        <text>ATP + protein L-histidine = ADP + protein N-phospho-L-histidine.</text>
        <dbReference type="EC" id="2.7.13.3"/>
    </reaction>
</comment>
<dbReference type="SUPFAM" id="SSF47384">
    <property type="entry name" value="Homodimeric domain of signal transducing histidine kinase"/>
    <property type="match status" value="1"/>
</dbReference>
<sequence length="1026" mass="116330">MKKRFIAFVILILIYLSTYGSLNVFTKQLNPPDMPTADNGMLDLSEWDFKEDGRVPLNGEWEYYPYQLLNPDDFVQFENNERTLQYVHVPTFMWTSYEVDGQPMSEFGQATYRLKIKVEDEDMLYGIKTTSFILNAHQLFIDGKLMGSQGTVADEKSAYSPGSLPYVTYFNLERGVHEIVVQVANYDYYAGGGISGAIYFGEQQSISELRDTALMHDWVTISIFGIMGIYFIGIYSQRRKDYYYLLFAIYCMAIALFKAIHGEQVWYIVFPDSSYELVSRLRLLSFMTTHVSLLLYIYTAFKEIASKKIVIAGTAIGGLIMLYEVLFPSLVPVWFLHTTSAYMFVSLTYIVYVMVLATLKKMDGGVFMIIGALAMTVHSLRYYVALESVITLFPIEPFIFLLMLAFLMSLRFSNTFKRNEQLSTELIKVDKVKDEFIAKTSHEFKTPLHGIMNITQSMVKESGSNLSSRENENLQLITSIAKRLSVLVHDILDLSNLKQGELMVNPISIDVRSNVGVILKIYDFEAKEKQIKLINKVRNDLKHVWADEYRFKQIVSNLIDNAIKHTKEGEIEVYAKEIADGFIEISVADSGSGIPEDQLDIIFNAFEQGSTAIKNGQMGVGLGLNIVKELVQLQKGTISVTSEVDKGSVFEFTLPAATSKQMVREDSQIENVKEEVAVSLETPYYSDNKNEYRILVVDDHLPNLKILIDTLEAASYEVIGVTNGKEALTVINENHMDLVITDVMMPEVSGYELCSEIRKTYTLAELPVLMVTAGIHAEDLLAGFQAGANDFLHKPFDLSEMEARVDNLIQMKRSANKVMSLEMAFLQSQIKPHFLFNVLNTIVSLSYTDMDKSRDVTMHLSKFLREGFDFSNTKNLVPFEKELSLVKSFVEIEQSRYQGKINMQYELGENVDFMIPPLIVQPLIENSIRHGILKKSTEGMIQLKVEVYKNEIVIEVSDNGIGMSEEKIKHLLNLETVGSHVGIQNIHQRIKMLFGTELQIESEPNQGTKVAITIPNVKANEVRGND</sequence>
<dbReference type="CDD" id="cd00082">
    <property type="entry name" value="HisKA"/>
    <property type="match status" value="1"/>
</dbReference>
<dbReference type="PANTHER" id="PTHR43547:SF2">
    <property type="entry name" value="HYBRID SIGNAL TRANSDUCTION HISTIDINE KINASE C"/>
    <property type="match status" value="1"/>
</dbReference>
<feature type="domain" description="Histidine kinase" evidence="11">
    <location>
        <begin position="919"/>
        <end position="1018"/>
    </location>
</feature>
<dbReference type="Gene3D" id="3.30.565.10">
    <property type="entry name" value="Histidine kinase-like ATPase, C-terminal domain"/>
    <property type="match status" value="2"/>
</dbReference>
<keyword evidence="5" id="KW-0547">Nucleotide-binding</keyword>
<keyword evidence="7 13" id="KW-0067">ATP-binding</keyword>
<name>A0ABT9J1I8_9BACL</name>
<dbReference type="Pfam" id="PF02518">
    <property type="entry name" value="HATPase_c"/>
    <property type="match status" value="2"/>
</dbReference>
<feature type="transmembrane region" description="Helical" evidence="10">
    <location>
        <begin position="341"/>
        <end position="359"/>
    </location>
</feature>
<gene>
    <name evidence="13" type="ORF">Q5Y73_14285</name>
</gene>
<evidence type="ECO:0000256" key="8">
    <source>
        <dbReference type="ARBA" id="ARBA00023012"/>
    </source>
</evidence>
<dbReference type="Pfam" id="PF07695">
    <property type="entry name" value="7TMR-DISM_7TM"/>
    <property type="match status" value="1"/>
</dbReference>
<dbReference type="InterPro" id="IPR011006">
    <property type="entry name" value="CheY-like_superfamily"/>
</dbReference>
<evidence type="ECO:0000313" key="14">
    <source>
        <dbReference type="Proteomes" id="UP001231941"/>
    </source>
</evidence>
<dbReference type="EMBL" id="JAVAMP010000007">
    <property type="protein sequence ID" value="MDP5275282.1"/>
    <property type="molecule type" value="Genomic_DNA"/>
</dbReference>
<protein>
    <recommendedName>
        <fullName evidence="2">histidine kinase</fullName>
        <ecNumber evidence="2">2.7.13.3</ecNumber>
    </recommendedName>
</protein>
<dbReference type="Gene3D" id="1.10.287.130">
    <property type="match status" value="1"/>
</dbReference>
<dbReference type="PROSITE" id="PS50110">
    <property type="entry name" value="RESPONSE_REGULATORY"/>
    <property type="match status" value="1"/>
</dbReference>
<dbReference type="InterPro" id="IPR001789">
    <property type="entry name" value="Sig_transdc_resp-reg_receiver"/>
</dbReference>
<organism evidence="13 14">
    <name type="scientific">Chengkuizengella axinellae</name>
    <dbReference type="NCBI Taxonomy" id="3064388"/>
    <lineage>
        <taxon>Bacteria</taxon>
        <taxon>Bacillati</taxon>
        <taxon>Bacillota</taxon>
        <taxon>Bacilli</taxon>
        <taxon>Bacillales</taxon>
        <taxon>Paenibacillaceae</taxon>
        <taxon>Chengkuizengella</taxon>
    </lineage>
</organism>
<feature type="modified residue" description="4-aspartylphosphate" evidence="9">
    <location>
        <position position="742"/>
    </location>
</feature>
<feature type="transmembrane region" description="Helical" evidence="10">
    <location>
        <begin position="281"/>
        <end position="298"/>
    </location>
</feature>
<dbReference type="InterPro" id="IPR036890">
    <property type="entry name" value="HATPase_C_sf"/>
</dbReference>
<dbReference type="Gene3D" id="3.40.50.2300">
    <property type="match status" value="1"/>
</dbReference>
<feature type="domain" description="Response regulatory" evidence="12">
    <location>
        <begin position="693"/>
        <end position="809"/>
    </location>
</feature>
<dbReference type="SMART" id="SM00388">
    <property type="entry name" value="HisKA"/>
    <property type="match status" value="1"/>
</dbReference>
<dbReference type="SMART" id="SM00387">
    <property type="entry name" value="HATPase_c"/>
    <property type="match status" value="2"/>
</dbReference>
<dbReference type="Pfam" id="PF06580">
    <property type="entry name" value="His_kinase"/>
    <property type="match status" value="1"/>
</dbReference>
<evidence type="ECO:0000256" key="6">
    <source>
        <dbReference type="ARBA" id="ARBA00022777"/>
    </source>
</evidence>
<dbReference type="Pfam" id="PF00072">
    <property type="entry name" value="Response_reg"/>
    <property type="match status" value="1"/>
</dbReference>
<evidence type="ECO:0000313" key="13">
    <source>
        <dbReference type="EMBL" id="MDP5275282.1"/>
    </source>
</evidence>
<dbReference type="PROSITE" id="PS50109">
    <property type="entry name" value="HIS_KIN"/>
    <property type="match status" value="2"/>
</dbReference>
<keyword evidence="6" id="KW-0418">Kinase</keyword>
<feature type="transmembrane region" description="Helical" evidence="10">
    <location>
        <begin position="390"/>
        <end position="410"/>
    </location>
</feature>
<evidence type="ECO:0000256" key="3">
    <source>
        <dbReference type="ARBA" id="ARBA00022553"/>
    </source>
</evidence>
<dbReference type="SUPFAM" id="SSF52172">
    <property type="entry name" value="CheY-like"/>
    <property type="match status" value="1"/>
</dbReference>
<keyword evidence="10" id="KW-0812">Transmembrane</keyword>
<feature type="transmembrane region" description="Helical" evidence="10">
    <location>
        <begin position="242"/>
        <end position="261"/>
    </location>
</feature>
<dbReference type="InterPro" id="IPR011623">
    <property type="entry name" value="7TMR_DISM_rcpt_extracell_dom1"/>
</dbReference>
<keyword evidence="3 9" id="KW-0597">Phosphoprotein</keyword>
<keyword evidence="8" id="KW-0902">Two-component regulatory system</keyword>
<keyword evidence="10" id="KW-0472">Membrane</keyword>
<dbReference type="GO" id="GO:0005524">
    <property type="term" value="F:ATP binding"/>
    <property type="evidence" value="ECO:0007669"/>
    <property type="project" value="UniProtKB-KW"/>
</dbReference>
<reference evidence="13 14" key="1">
    <citation type="submission" date="2023-08" db="EMBL/GenBank/DDBJ databases">
        <authorList>
            <person name="Park J.-S."/>
        </authorList>
    </citation>
    <scope>NUCLEOTIDE SEQUENCE [LARGE SCALE GENOMIC DNA]</scope>
    <source>
        <strain evidence="13 14">2205SS18-9</strain>
    </source>
</reference>
<dbReference type="InterPro" id="IPR005467">
    <property type="entry name" value="His_kinase_dom"/>
</dbReference>
<evidence type="ECO:0000259" key="12">
    <source>
        <dbReference type="PROSITE" id="PS50110"/>
    </source>
</evidence>
<dbReference type="InterPro" id="IPR003661">
    <property type="entry name" value="HisK_dim/P_dom"/>
</dbReference>
<feature type="domain" description="Histidine kinase" evidence="11">
    <location>
        <begin position="439"/>
        <end position="658"/>
    </location>
</feature>
<dbReference type="InterPro" id="IPR004358">
    <property type="entry name" value="Sig_transdc_His_kin-like_C"/>
</dbReference>
<proteinExistence type="predicted"/>
<dbReference type="PANTHER" id="PTHR43547">
    <property type="entry name" value="TWO-COMPONENT HISTIDINE KINASE"/>
    <property type="match status" value="1"/>
</dbReference>
<keyword evidence="10" id="KW-1133">Transmembrane helix</keyword>
<evidence type="ECO:0000256" key="10">
    <source>
        <dbReference type="SAM" id="Phobius"/>
    </source>
</evidence>
<comment type="caution">
    <text evidence="13">The sequence shown here is derived from an EMBL/GenBank/DDBJ whole genome shotgun (WGS) entry which is preliminary data.</text>
</comment>
<dbReference type="InterPro" id="IPR036097">
    <property type="entry name" value="HisK_dim/P_sf"/>
</dbReference>
<evidence type="ECO:0000256" key="4">
    <source>
        <dbReference type="ARBA" id="ARBA00022679"/>
    </source>
</evidence>
<accession>A0ABT9J1I8</accession>
<feature type="transmembrane region" description="Helical" evidence="10">
    <location>
        <begin position="218"/>
        <end position="235"/>
    </location>
</feature>
<dbReference type="Proteomes" id="UP001231941">
    <property type="component" value="Unassembled WGS sequence"/>
</dbReference>
<dbReference type="RefSeq" id="WP_305992594.1">
    <property type="nucleotide sequence ID" value="NZ_JAVAMP010000007.1"/>
</dbReference>
<dbReference type="InterPro" id="IPR003594">
    <property type="entry name" value="HATPase_dom"/>
</dbReference>
<keyword evidence="4" id="KW-0808">Transferase</keyword>
<evidence type="ECO:0000256" key="5">
    <source>
        <dbReference type="ARBA" id="ARBA00022741"/>
    </source>
</evidence>
<dbReference type="InterPro" id="IPR010559">
    <property type="entry name" value="Sig_transdc_His_kin_internal"/>
</dbReference>
<dbReference type="SUPFAM" id="SSF55874">
    <property type="entry name" value="ATPase domain of HSP90 chaperone/DNA topoisomerase II/histidine kinase"/>
    <property type="match status" value="2"/>
</dbReference>
<dbReference type="Pfam" id="PF00512">
    <property type="entry name" value="HisKA"/>
    <property type="match status" value="1"/>
</dbReference>
<dbReference type="EC" id="2.7.13.3" evidence="2"/>
<dbReference type="PRINTS" id="PR00344">
    <property type="entry name" value="BCTRLSENSOR"/>
</dbReference>
<evidence type="ECO:0000256" key="9">
    <source>
        <dbReference type="PROSITE-ProRule" id="PRU00169"/>
    </source>
</evidence>
<evidence type="ECO:0000259" key="11">
    <source>
        <dbReference type="PROSITE" id="PS50109"/>
    </source>
</evidence>
<keyword evidence="14" id="KW-1185">Reference proteome</keyword>
<feature type="transmembrane region" description="Helical" evidence="10">
    <location>
        <begin position="310"/>
        <end position="335"/>
    </location>
</feature>
<evidence type="ECO:0000256" key="2">
    <source>
        <dbReference type="ARBA" id="ARBA00012438"/>
    </source>
</evidence>